<keyword evidence="3" id="KW-1185">Reference proteome</keyword>
<protein>
    <submittedName>
        <fullName evidence="2">Uncharacterized protein</fullName>
    </submittedName>
</protein>
<dbReference type="Proteomes" id="UP000325577">
    <property type="component" value="Linkage Group LG2"/>
</dbReference>
<evidence type="ECO:0000256" key="1">
    <source>
        <dbReference type="SAM" id="MobiDB-lite"/>
    </source>
</evidence>
<evidence type="ECO:0000313" key="2">
    <source>
        <dbReference type="EMBL" id="KAA8530572.1"/>
    </source>
</evidence>
<feature type="compositionally biased region" description="Basic and acidic residues" evidence="1">
    <location>
        <begin position="1"/>
        <end position="14"/>
    </location>
</feature>
<accession>A0A5J5AL81</accession>
<organism evidence="2 3">
    <name type="scientific">Nyssa sinensis</name>
    <dbReference type="NCBI Taxonomy" id="561372"/>
    <lineage>
        <taxon>Eukaryota</taxon>
        <taxon>Viridiplantae</taxon>
        <taxon>Streptophyta</taxon>
        <taxon>Embryophyta</taxon>
        <taxon>Tracheophyta</taxon>
        <taxon>Spermatophyta</taxon>
        <taxon>Magnoliopsida</taxon>
        <taxon>eudicotyledons</taxon>
        <taxon>Gunneridae</taxon>
        <taxon>Pentapetalae</taxon>
        <taxon>asterids</taxon>
        <taxon>Cornales</taxon>
        <taxon>Nyssaceae</taxon>
        <taxon>Nyssa</taxon>
    </lineage>
</organism>
<proteinExistence type="predicted"/>
<feature type="region of interest" description="Disordered" evidence="1">
    <location>
        <begin position="1"/>
        <end position="23"/>
    </location>
</feature>
<gene>
    <name evidence="2" type="ORF">F0562_005281</name>
</gene>
<evidence type="ECO:0000313" key="3">
    <source>
        <dbReference type="Proteomes" id="UP000325577"/>
    </source>
</evidence>
<name>A0A5J5AL81_9ASTE</name>
<sequence>MARVYKEERRDLKNPRPQNLIPSGGEFTIDFDSRWCNKVGSGRDDGVLGINRLQRQSSGSSNGESSLFEEYYIPSLSMGAGDLDAFSHLHDDVFKVGDGGEGDSRFKGVERGWGAGDLLSSKS</sequence>
<dbReference type="EMBL" id="CM018043">
    <property type="protein sequence ID" value="KAA8530572.1"/>
    <property type="molecule type" value="Genomic_DNA"/>
</dbReference>
<dbReference type="AlphaFoldDB" id="A0A5J5AL81"/>
<reference evidence="2 3" key="1">
    <citation type="submission" date="2019-09" db="EMBL/GenBank/DDBJ databases">
        <title>A chromosome-level genome assembly of the Chinese tupelo Nyssa sinensis.</title>
        <authorList>
            <person name="Yang X."/>
            <person name="Kang M."/>
            <person name="Yang Y."/>
            <person name="Xiong H."/>
            <person name="Wang M."/>
            <person name="Zhang Z."/>
            <person name="Wang Z."/>
            <person name="Wu H."/>
            <person name="Ma T."/>
            <person name="Liu J."/>
            <person name="Xi Z."/>
        </authorList>
    </citation>
    <scope>NUCLEOTIDE SEQUENCE [LARGE SCALE GENOMIC DNA]</scope>
    <source>
        <strain evidence="2">J267</strain>
        <tissue evidence="2">Leaf</tissue>
    </source>
</reference>